<evidence type="ECO:0000256" key="1">
    <source>
        <dbReference type="SAM" id="MobiDB-lite"/>
    </source>
</evidence>
<organism evidence="2 3">
    <name type="scientific">Liparis tanakae</name>
    <name type="common">Tanaka's snailfish</name>
    <dbReference type="NCBI Taxonomy" id="230148"/>
    <lineage>
        <taxon>Eukaryota</taxon>
        <taxon>Metazoa</taxon>
        <taxon>Chordata</taxon>
        <taxon>Craniata</taxon>
        <taxon>Vertebrata</taxon>
        <taxon>Euteleostomi</taxon>
        <taxon>Actinopterygii</taxon>
        <taxon>Neopterygii</taxon>
        <taxon>Teleostei</taxon>
        <taxon>Neoteleostei</taxon>
        <taxon>Acanthomorphata</taxon>
        <taxon>Eupercaria</taxon>
        <taxon>Perciformes</taxon>
        <taxon>Cottioidei</taxon>
        <taxon>Cottales</taxon>
        <taxon>Liparidae</taxon>
        <taxon>Liparis</taxon>
    </lineage>
</organism>
<sequence>MAHGYIRPDSSGSGTSEPFEGSAPARSPLTSPLRRTRVLLPVLLHRALGATRDSADNTAWALWVNLISPARACSVLEAEMSRSLQAALGFSSSWSRHNAQTCIILITFSCWGRRRAQGQCHRGDSGDTSLPGW</sequence>
<name>A0A4Z2IIJ9_9TELE</name>
<feature type="region of interest" description="Disordered" evidence="1">
    <location>
        <begin position="1"/>
        <end position="29"/>
    </location>
</feature>
<reference evidence="2 3" key="1">
    <citation type="submission" date="2019-03" db="EMBL/GenBank/DDBJ databases">
        <title>First draft genome of Liparis tanakae, snailfish: a comprehensive survey of snailfish specific genes.</title>
        <authorList>
            <person name="Kim W."/>
            <person name="Song I."/>
            <person name="Jeong J.-H."/>
            <person name="Kim D."/>
            <person name="Kim S."/>
            <person name="Ryu S."/>
            <person name="Song J.Y."/>
            <person name="Lee S.K."/>
        </authorList>
    </citation>
    <scope>NUCLEOTIDE SEQUENCE [LARGE SCALE GENOMIC DNA]</scope>
    <source>
        <tissue evidence="2">Muscle</tissue>
    </source>
</reference>
<gene>
    <name evidence="2" type="ORF">EYF80_012681</name>
</gene>
<accession>A0A4Z2IIJ9</accession>
<proteinExistence type="predicted"/>
<dbReference type="Proteomes" id="UP000314294">
    <property type="component" value="Unassembled WGS sequence"/>
</dbReference>
<comment type="caution">
    <text evidence="2">The sequence shown here is derived from an EMBL/GenBank/DDBJ whole genome shotgun (WGS) entry which is preliminary data.</text>
</comment>
<dbReference type="EMBL" id="SRLO01000087">
    <property type="protein sequence ID" value="TNN77043.1"/>
    <property type="molecule type" value="Genomic_DNA"/>
</dbReference>
<dbReference type="AlphaFoldDB" id="A0A4Z2IIJ9"/>
<evidence type="ECO:0000313" key="3">
    <source>
        <dbReference type="Proteomes" id="UP000314294"/>
    </source>
</evidence>
<protein>
    <submittedName>
        <fullName evidence="2">Uncharacterized protein</fullName>
    </submittedName>
</protein>
<evidence type="ECO:0000313" key="2">
    <source>
        <dbReference type="EMBL" id="TNN77043.1"/>
    </source>
</evidence>
<keyword evidence="3" id="KW-1185">Reference proteome</keyword>